<dbReference type="Proteomes" id="UP000001556">
    <property type="component" value="Chromosome"/>
</dbReference>
<evidence type="ECO:0000313" key="4">
    <source>
        <dbReference type="EMBL" id="ABO51212.1"/>
    </source>
</evidence>
<name>A4J809_DESRM</name>
<dbReference type="PROSITE" id="PS51014">
    <property type="entry name" value="COBK_CBIJ"/>
    <property type="match status" value="1"/>
</dbReference>
<dbReference type="OrthoDB" id="9780707at2"/>
<keyword evidence="2" id="KW-0169">Cobalamin biosynthesis</keyword>
<keyword evidence="5" id="KW-1185">Reference proteome</keyword>
<dbReference type="EC" id="1.3.1.54" evidence="4"/>
<dbReference type="Pfam" id="PF02571">
    <property type="entry name" value="CbiJ"/>
    <property type="match status" value="1"/>
</dbReference>
<evidence type="ECO:0000256" key="3">
    <source>
        <dbReference type="ARBA" id="ARBA00023002"/>
    </source>
</evidence>
<keyword evidence="3 4" id="KW-0560">Oxidoreductase</keyword>
<dbReference type="UniPathway" id="UPA00148"/>
<dbReference type="HOGENOM" id="CLU_068627_0_0_9"/>
<dbReference type="EMBL" id="CP000612">
    <property type="protein sequence ID" value="ABO51212.1"/>
    <property type="molecule type" value="Genomic_DNA"/>
</dbReference>
<evidence type="ECO:0000256" key="2">
    <source>
        <dbReference type="ARBA" id="ARBA00022573"/>
    </source>
</evidence>
<dbReference type="eggNOG" id="COG2099">
    <property type="taxonomic scope" value="Bacteria"/>
</dbReference>
<dbReference type="PANTHER" id="PTHR36925">
    <property type="entry name" value="COBALT-PRECORRIN-6A REDUCTASE"/>
    <property type="match status" value="1"/>
</dbReference>
<dbReference type="PANTHER" id="PTHR36925:SF1">
    <property type="entry name" value="COBALT-PRECORRIN-6A REDUCTASE"/>
    <property type="match status" value="1"/>
</dbReference>
<evidence type="ECO:0000313" key="5">
    <source>
        <dbReference type="Proteomes" id="UP000001556"/>
    </source>
</evidence>
<dbReference type="GO" id="GO:0016994">
    <property type="term" value="F:precorrin-6A reductase activity"/>
    <property type="evidence" value="ECO:0007669"/>
    <property type="project" value="UniProtKB-EC"/>
</dbReference>
<proteinExistence type="predicted"/>
<gene>
    <name evidence="4" type="ordered locus">Dred_2708</name>
</gene>
<dbReference type="NCBIfam" id="TIGR00715">
    <property type="entry name" value="precor6x_red"/>
    <property type="match status" value="1"/>
</dbReference>
<dbReference type="GO" id="GO:0009236">
    <property type="term" value="P:cobalamin biosynthetic process"/>
    <property type="evidence" value="ECO:0007669"/>
    <property type="project" value="UniProtKB-UniPathway"/>
</dbReference>
<reference evidence="4 5" key="1">
    <citation type="submission" date="2007-03" db="EMBL/GenBank/DDBJ databases">
        <title>Complete sequence of Desulfotomaculum reducens MI-1.</title>
        <authorList>
            <consortium name="US DOE Joint Genome Institute"/>
            <person name="Copeland A."/>
            <person name="Lucas S."/>
            <person name="Lapidus A."/>
            <person name="Barry K."/>
            <person name="Detter J.C."/>
            <person name="Glavina del Rio T."/>
            <person name="Hammon N."/>
            <person name="Israni S."/>
            <person name="Dalin E."/>
            <person name="Tice H."/>
            <person name="Pitluck S."/>
            <person name="Sims D."/>
            <person name="Brettin T."/>
            <person name="Bruce D."/>
            <person name="Han C."/>
            <person name="Tapia R."/>
            <person name="Schmutz J."/>
            <person name="Larimer F."/>
            <person name="Land M."/>
            <person name="Hauser L."/>
            <person name="Kyrpides N."/>
            <person name="Kim E."/>
            <person name="Tebo B.M."/>
            <person name="Richardson P."/>
        </authorList>
    </citation>
    <scope>NUCLEOTIDE SEQUENCE [LARGE SCALE GENOMIC DNA]</scope>
    <source>
        <strain evidence="4 5">MI-1</strain>
    </source>
</reference>
<evidence type="ECO:0000256" key="1">
    <source>
        <dbReference type="ARBA" id="ARBA00004953"/>
    </source>
</evidence>
<dbReference type="RefSeq" id="WP_011879009.1">
    <property type="nucleotide sequence ID" value="NC_009253.1"/>
</dbReference>
<dbReference type="InterPro" id="IPR003723">
    <property type="entry name" value="Precorrin-6x_reduct"/>
</dbReference>
<sequence length="253" mass="27244">MILVLAGTLEGRKTATLLQDAGFKVMASTVTDYGSDLLQRQGVQQIRVGSLDKASLEDLLCQGMQLLVDATHPFAAEVSKTAMDAAQSAGIPYLRLERPQTKLPVHPLVYTCSDMDSSINKALSLGRVIFSTLGSKNLPILMATAKQIGVKVVARVLPEPSVLASCTQLGLTPGEIIALQGPCSTELNQALYQQYKAEVVITKDSGSVGGIQEKVDAALHLGIPIVICQRPRLNYPLVLHYPAEVLQYCQKLF</sequence>
<comment type="pathway">
    <text evidence="1">Cofactor biosynthesis; adenosylcobalamin biosynthesis.</text>
</comment>
<accession>A4J809</accession>
<dbReference type="KEGG" id="drm:Dred_2708"/>
<dbReference type="STRING" id="349161.Dred_2708"/>
<organism evidence="4 5">
    <name type="scientific">Desulforamulus reducens (strain ATCC BAA-1160 / DSM 100696 / MI-1)</name>
    <name type="common">Desulfotomaculum reducens</name>
    <dbReference type="NCBI Taxonomy" id="349161"/>
    <lineage>
        <taxon>Bacteria</taxon>
        <taxon>Bacillati</taxon>
        <taxon>Bacillota</taxon>
        <taxon>Clostridia</taxon>
        <taxon>Eubacteriales</taxon>
        <taxon>Peptococcaceae</taxon>
        <taxon>Desulforamulus</taxon>
    </lineage>
</organism>
<dbReference type="AlphaFoldDB" id="A4J809"/>
<protein>
    <submittedName>
        <fullName evidence="4">Precorrin-6A reductase</fullName>
        <ecNumber evidence="4">1.3.1.54</ecNumber>
    </submittedName>
</protein>